<feature type="transmembrane region" description="Helical" evidence="1">
    <location>
        <begin position="21"/>
        <end position="39"/>
    </location>
</feature>
<evidence type="ECO:0000313" key="3">
    <source>
        <dbReference type="Proteomes" id="UP000241507"/>
    </source>
</evidence>
<evidence type="ECO:0000256" key="1">
    <source>
        <dbReference type="SAM" id="Phobius"/>
    </source>
</evidence>
<evidence type="ECO:0000313" key="2">
    <source>
        <dbReference type="EMBL" id="AVR47033.1"/>
    </source>
</evidence>
<keyword evidence="1" id="KW-0472">Membrane</keyword>
<dbReference type="OrthoDB" id="1489065at2"/>
<proteinExistence type="predicted"/>
<dbReference type="EMBL" id="CP028136">
    <property type="protein sequence ID" value="AVR47033.1"/>
    <property type="molecule type" value="Genomic_DNA"/>
</dbReference>
<dbReference type="RefSeq" id="WP_107013804.1">
    <property type="nucleotide sequence ID" value="NZ_CP028136.1"/>
</dbReference>
<reference evidence="3" key="1">
    <citation type="submission" date="2018-03" db="EMBL/GenBank/DDBJ databases">
        <title>Gramella fulva sp. nov., isolated from a dry surface of tidal flat.</title>
        <authorList>
            <person name="Hwang S.H."/>
            <person name="Hwang W.M."/>
            <person name="Kang K."/>
            <person name="Ahn T.-Y."/>
        </authorList>
    </citation>
    <scope>NUCLEOTIDE SEQUENCE [LARGE SCALE GENOMIC DNA]</scope>
    <source>
        <strain evidence="3">SH35</strain>
    </source>
</reference>
<accession>A0A2R3Z9Q8</accession>
<organism evidence="2 3">
    <name type="scientific">Christiangramia fulva</name>
    <dbReference type="NCBI Taxonomy" id="2126553"/>
    <lineage>
        <taxon>Bacteria</taxon>
        <taxon>Pseudomonadati</taxon>
        <taxon>Bacteroidota</taxon>
        <taxon>Flavobacteriia</taxon>
        <taxon>Flavobacteriales</taxon>
        <taxon>Flavobacteriaceae</taxon>
        <taxon>Christiangramia</taxon>
    </lineage>
</organism>
<dbReference type="Proteomes" id="UP000241507">
    <property type="component" value="Chromosome"/>
</dbReference>
<keyword evidence="1" id="KW-0812">Transmembrane</keyword>
<dbReference type="KEGG" id="grs:C7S20_18260"/>
<sequence>MKSAAPKNKKTTHKWLKRISIAVGILFLVPLALFVIGWANRNLIIDGLQEWYKTNHNGSLEIGRVDANFLSGFPNIGFTINDVRQIDFDTILDKSSSISIDRAWVSIGAQDLLKGDIQFKKILIQKAEIFSEVKTTKTPEQYIQLKKKSQEDPQVGIQLPPWLHPEKTEFSLHDIKFISKDTVLNKYFNLEAQEVEGTIFSNENRSYGRLNFKVLVNDLGFNTKKGAYINGAVVSGDPKFVLDKKNNSLVLSEFILKVDDQKFKANADFDFSGHTTYQLSFENPETDFRAIKKILPQQLSEKISTYQISEPITTSLRLKGKFLYGAVPFIHGTFSTQANRMAINDSTWLDHVKFDGYLTNDLNKGENKPRHQASKKDIKIMFDDFAADLKDIKISARESYFQSSDTASNFVNAHLKMYGPNETLAEVMQNNNFSFEGGNFNFAANINGDISESENLLNSATGRFTLRNTRVILKRNQLQLPLEIADLSLNKEISILNSLKVNLPDGHDLELSGTLTNVASLLSNDPEDPAQASLKLDSQDLNLNELIAAATASVPKNEKKTSNLTTLHEIFKAVYTKFRPQIKLDLNSLEYNGLTFKDIAAEMRLSNPETLLFDHFNFRYKEAVTQLDGTLRVPEQDRENKEPVYLYFETRSSGPISIFQDLFKISLMNINAGEYVFSGKIAGNIQKLEEVLNNIEGDLRLTDAQFYYSNAQSLIEFDSLKVAVNHSNVNIDRFEIEVGGHHPFSLTGEIKDFPGFLVDDIKSNGSLSIKLDAAYVDMDEWMETIDAIDNDKPQQKVKEEKEADLNSVFNDIYKFHPKFSLAVDSLKFRDLITKNIGGSVYFENDNVLKLDDLDFEYGDSKARINGTLTAINTDETIGENPFDFDFSAEMKGKNRDLNDFLRTVNFVFQSGDFEFTASYQGEAKDLNILNSDFEGELMLGRSIVDIKAADLLVPVDSLHLKIKNDLANLDRLDIDLPGKSSLDITGAINNFSSFINNDQAADSHISYFTIKSAYLNNKDIKTFLKSSNKKRDTTTTKDFKLENLKEVLDNIHTSYYPSVNVEIDSLIFGNIAVSNFGSQIGYKNNGEFKIEDTQLQYLGGRIDLSLEAGVQTTNDLPVTVNMNAEDIDLQKLVKDLNYFGSEELRKADKIDGTLNFVLDASGVMNNDGSLDMNSLNGTLQLDLEELALYNFKPVTENTPLMKNERFEHLEFRPIKQTFKVKDGKIIIPRTQIQSSALQVFVQGELRIGEYVNIWLSLPWHNLKSISGLELPEKTSFDEAGSKFYIQIIQDKNSEKSSRQKLKTKFRLGNAKMKKSLDGN</sequence>
<keyword evidence="1" id="KW-1133">Transmembrane helix</keyword>
<protein>
    <submittedName>
        <fullName evidence="2">Uncharacterized protein</fullName>
    </submittedName>
</protein>
<name>A0A2R3Z9Q8_9FLAO</name>
<gene>
    <name evidence="2" type="ORF">C7S20_18260</name>
</gene>
<keyword evidence="3" id="KW-1185">Reference proteome</keyword>